<evidence type="ECO:0000256" key="2">
    <source>
        <dbReference type="ARBA" id="ARBA00023043"/>
    </source>
</evidence>
<dbReference type="SUPFAM" id="SSF116846">
    <property type="entry name" value="MIT domain"/>
    <property type="match status" value="1"/>
</dbReference>
<dbReference type="InterPro" id="IPR036181">
    <property type="entry name" value="MIT_dom_sf"/>
</dbReference>
<dbReference type="PROSITE" id="PS50297">
    <property type="entry name" value="ANK_REP_REGION"/>
    <property type="match status" value="3"/>
</dbReference>
<protein>
    <submittedName>
        <fullName evidence="5">Uncharacterized protein</fullName>
    </submittedName>
</protein>
<dbReference type="AlphaFoldDB" id="A0A9P5VQK4"/>
<dbReference type="EMBL" id="JAAAUY010000024">
    <property type="protein sequence ID" value="KAF9337508.1"/>
    <property type="molecule type" value="Genomic_DNA"/>
</dbReference>
<evidence type="ECO:0000313" key="6">
    <source>
        <dbReference type="Proteomes" id="UP000696485"/>
    </source>
</evidence>
<dbReference type="Pfam" id="PF00023">
    <property type="entry name" value="Ank"/>
    <property type="match status" value="1"/>
</dbReference>
<dbReference type="PROSITE" id="PS50088">
    <property type="entry name" value="ANK_REPEAT"/>
    <property type="match status" value="3"/>
</dbReference>
<sequence>MIATVVSPGSIPDFVHPPVPGESHDLYGDSHLDSIKLPAPSLISSSSNNYISNSSALFSDPLSDDNNNSSTNSPNPQQISSPTIARESVREHASTAIVDAQQSSDAISWSKLVEACTLGHADVVQEIIAISPALKDSIDNVSSATGMNPLHFAAARGHSEVVRILVDQAGAGVDIQDREGETALLKASYSGSLPTVCFLLKRGANVHQRDKDGWTALHNASSRGYIDIAQVLLEKGEADINARSKMGHTPLINAASKGDVAMALYFLNHANAKPFLKNNFSEAAYDVAASNSEAYLCDILQSSEKQWWKGGSSRSNTQRGWFWLTEWVVDKTDPNVDSDGWQYGKSLTEPNQVWTANAPTSGGNWVRRRKWIRVMKKRVDMDKAASFEDPLIDDLNLDVPEPMSEQGDYIKRAGLALRADDGFTDVHQELSRYRQAIQILLRGIKADKNVSTKSAATTLVQEYLEHSEQLSETIQNCAAYRGVSDLEAPMPQIASLSTQGNPGSPNELRRLTLLKSRPSDIDIMDTLQDQGTSHEHANPSEPGLPSSSTDVSEREHLQPEEHPSSSREQESSLEQAFESSVSLSEPTDIPVVSEANENTSDSHQTSGVPTEALATIPRDRQDQNTSTPITSDPFPMARLTRSPRAGTPSSATASSSSSSSNTPSVPIPPPQHFAQHQAAIAASSPAALSSSVGSQNETFFDARTGESPQTSPATVSTNTLPQEPTSNSNTHHRSHSTQSPPQHHSRHHQSMSHMSMGPLPGAKWESDYKATECRECHRNNNGDNTLSTSPFDNGGVYLSNHGYSGDYGAYSSSRSSSSSNIHQPTPMVRNASSSSLMSECPVCGAILAGLEGGKAAQEAHVQDCLEVYKLPADSPLIDQECAICFEEFVAGA</sequence>
<evidence type="ECO:0000313" key="5">
    <source>
        <dbReference type="EMBL" id="KAF9337508.1"/>
    </source>
</evidence>
<dbReference type="Gene3D" id="1.20.58.80">
    <property type="entry name" value="Phosphotransferase system, lactose/cellobiose-type IIA subunit"/>
    <property type="match status" value="1"/>
</dbReference>
<keyword evidence="1" id="KW-0677">Repeat</keyword>
<keyword evidence="2 3" id="KW-0040">ANK repeat</keyword>
<dbReference type="Gene3D" id="1.25.40.20">
    <property type="entry name" value="Ankyrin repeat-containing domain"/>
    <property type="match status" value="1"/>
</dbReference>
<feature type="compositionally biased region" description="Polar residues" evidence="4">
    <location>
        <begin position="706"/>
        <end position="724"/>
    </location>
</feature>
<feature type="region of interest" description="Disordered" evidence="4">
    <location>
        <begin position="530"/>
        <end position="763"/>
    </location>
</feature>
<dbReference type="PANTHER" id="PTHR24171:SF8">
    <property type="entry name" value="BRCA1-ASSOCIATED RING DOMAIN PROTEIN 1"/>
    <property type="match status" value="1"/>
</dbReference>
<feature type="compositionally biased region" description="Low complexity" evidence="4">
    <location>
        <begin position="810"/>
        <end position="819"/>
    </location>
</feature>
<proteinExistence type="predicted"/>
<accession>A0A9P5VQK4</accession>
<evidence type="ECO:0000256" key="4">
    <source>
        <dbReference type="SAM" id="MobiDB-lite"/>
    </source>
</evidence>
<dbReference type="PANTHER" id="PTHR24171">
    <property type="entry name" value="ANKYRIN REPEAT DOMAIN-CONTAINING PROTEIN 39-RELATED"/>
    <property type="match status" value="1"/>
</dbReference>
<reference evidence="5" key="1">
    <citation type="journal article" date="2020" name="Fungal Divers.">
        <title>Resolving the Mortierellaceae phylogeny through synthesis of multi-gene phylogenetics and phylogenomics.</title>
        <authorList>
            <person name="Vandepol N."/>
            <person name="Liber J."/>
            <person name="Desiro A."/>
            <person name="Na H."/>
            <person name="Kennedy M."/>
            <person name="Barry K."/>
            <person name="Grigoriev I.V."/>
            <person name="Miller A.N."/>
            <person name="O'Donnell K."/>
            <person name="Stajich J.E."/>
            <person name="Bonito G."/>
        </authorList>
    </citation>
    <scope>NUCLEOTIDE SEQUENCE</scope>
    <source>
        <strain evidence="5">NVP1</strain>
    </source>
</reference>
<evidence type="ECO:0000256" key="3">
    <source>
        <dbReference type="PROSITE-ProRule" id="PRU00023"/>
    </source>
</evidence>
<feature type="compositionally biased region" description="Low complexity" evidence="4">
    <location>
        <begin position="64"/>
        <end position="84"/>
    </location>
</feature>
<feature type="repeat" description="ANK" evidence="3">
    <location>
        <begin position="179"/>
        <end position="211"/>
    </location>
</feature>
<gene>
    <name evidence="5" type="ORF">BG006_004334</name>
</gene>
<keyword evidence="6" id="KW-1185">Reference proteome</keyword>
<dbReference type="SUPFAM" id="SSF48403">
    <property type="entry name" value="Ankyrin repeat"/>
    <property type="match status" value="1"/>
</dbReference>
<feature type="compositionally biased region" description="Polar residues" evidence="4">
    <location>
        <begin position="595"/>
        <end position="608"/>
    </location>
</feature>
<dbReference type="SMART" id="SM00248">
    <property type="entry name" value="ANK"/>
    <property type="match status" value="4"/>
</dbReference>
<feature type="compositionally biased region" description="Low complexity" evidence="4">
    <location>
        <begin position="672"/>
        <end position="691"/>
    </location>
</feature>
<comment type="caution">
    <text evidence="5">The sequence shown here is derived from an EMBL/GenBank/DDBJ whole genome shotgun (WGS) entry which is preliminary data.</text>
</comment>
<organism evidence="5 6">
    <name type="scientific">Podila minutissima</name>
    <dbReference type="NCBI Taxonomy" id="64525"/>
    <lineage>
        <taxon>Eukaryota</taxon>
        <taxon>Fungi</taxon>
        <taxon>Fungi incertae sedis</taxon>
        <taxon>Mucoromycota</taxon>
        <taxon>Mortierellomycotina</taxon>
        <taxon>Mortierellomycetes</taxon>
        <taxon>Mortierellales</taxon>
        <taxon>Mortierellaceae</taxon>
        <taxon>Podila</taxon>
    </lineage>
</organism>
<feature type="compositionally biased region" description="Low complexity" evidence="4">
    <location>
        <begin position="642"/>
        <end position="664"/>
    </location>
</feature>
<dbReference type="PRINTS" id="PR01415">
    <property type="entry name" value="ANKYRIN"/>
</dbReference>
<feature type="repeat" description="ANK" evidence="3">
    <location>
        <begin position="145"/>
        <end position="178"/>
    </location>
</feature>
<dbReference type="GO" id="GO:0004842">
    <property type="term" value="F:ubiquitin-protein transferase activity"/>
    <property type="evidence" value="ECO:0007669"/>
    <property type="project" value="TreeGrafter"/>
</dbReference>
<dbReference type="InterPro" id="IPR002110">
    <property type="entry name" value="Ankyrin_rpt"/>
</dbReference>
<feature type="region of interest" description="Disordered" evidence="4">
    <location>
        <begin position="810"/>
        <end position="829"/>
    </location>
</feature>
<dbReference type="Pfam" id="PF12796">
    <property type="entry name" value="Ank_2"/>
    <property type="match status" value="1"/>
</dbReference>
<name>A0A9P5VQK4_9FUNG</name>
<evidence type="ECO:0000256" key="1">
    <source>
        <dbReference type="ARBA" id="ARBA00022737"/>
    </source>
</evidence>
<feature type="repeat" description="ANK" evidence="3">
    <location>
        <begin position="212"/>
        <end position="236"/>
    </location>
</feature>
<dbReference type="InterPro" id="IPR036770">
    <property type="entry name" value="Ankyrin_rpt-contain_sf"/>
</dbReference>
<feature type="compositionally biased region" description="Basic and acidic residues" evidence="4">
    <location>
        <begin position="551"/>
        <end position="570"/>
    </location>
</feature>
<dbReference type="GO" id="GO:0085020">
    <property type="term" value="P:protein K6-linked ubiquitination"/>
    <property type="evidence" value="ECO:0007669"/>
    <property type="project" value="TreeGrafter"/>
</dbReference>
<dbReference type="Proteomes" id="UP000696485">
    <property type="component" value="Unassembled WGS sequence"/>
</dbReference>
<feature type="region of interest" description="Disordered" evidence="4">
    <location>
        <begin position="61"/>
        <end position="92"/>
    </location>
</feature>